<evidence type="ECO:0000313" key="1">
    <source>
        <dbReference type="EMBL" id="KAK7076389.1"/>
    </source>
</evidence>
<proteinExistence type="predicted"/>
<accession>A0AAN9A6W8</accession>
<gene>
    <name evidence="1" type="ORF">SK128_007185</name>
</gene>
<dbReference type="EMBL" id="JAXCGZ010009694">
    <property type="protein sequence ID" value="KAK7076389.1"/>
    <property type="molecule type" value="Genomic_DNA"/>
</dbReference>
<feature type="non-terminal residue" evidence="1">
    <location>
        <position position="60"/>
    </location>
</feature>
<sequence length="60" mass="6973">MTLTSIFWIRVIENVLSISSCLYGPFHILYTASDIKNLINSHSQNEENLTQQWEGDWTIT</sequence>
<comment type="caution">
    <text evidence="1">The sequence shown here is derived from an EMBL/GenBank/DDBJ whole genome shotgun (WGS) entry which is preliminary data.</text>
</comment>
<evidence type="ECO:0000313" key="2">
    <source>
        <dbReference type="Proteomes" id="UP001381693"/>
    </source>
</evidence>
<protein>
    <submittedName>
        <fullName evidence="1">Uncharacterized protein</fullName>
    </submittedName>
</protein>
<keyword evidence="2" id="KW-1185">Reference proteome</keyword>
<organism evidence="1 2">
    <name type="scientific">Halocaridina rubra</name>
    <name type="common">Hawaiian red shrimp</name>
    <dbReference type="NCBI Taxonomy" id="373956"/>
    <lineage>
        <taxon>Eukaryota</taxon>
        <taxon>Metazoa</taxon>
        <taxon>Ecdysozoa</taxon>
        <taxon>Arthropoda</taxon>
        <taxon>Crustacea</taxon>
        <taxon>Multicrustacea</taxon>
        <taxon>Malacostraca</taxon>
        <taxon>Eumalacostraca</taxon>
        <taxon>Eucarida</taxon>
        <taxon>Decapoda</taxon>
        <taxon>Pleocyemata</taxon>
        <taxon>Caridea</taxon>
        <taxon>Atyoidea</taxon>
        <taxon>Atyidae</taxon>
        <taxon>Halocaridina</taxon>
    </lineage>
</organism>
<name>A0AAN9A6W8_HALRR</name>
<dbReference type="AlphaFoldDB" id="A0AAN9A6W8"/>
<reference evidence="1 2" key="1">
    <citation type="submission" date="2023-11" db="EMBL/GenBank/DDBJ databases">
        <title>Halocaridina rubra genome assembly.</title>
        <authorList>
            <person name="Smith C."/>
        </authorList>
    </citation>
    <scope>NUCLEOTIDE SEQUENCE [LARGE SCALE GENOMIC DNA]</scope>
    <source>
        <strain evidence="1">EP-1</strain>
        <tissue evidence="1">Whole</tissue>
    </source>
</reference>
<dbReference type="Proteomes" id="UP001381693">
    <property type="component" value="Unassembled WGS sequence"/>
</dbReference>